<evidence type="ECO:0000259" key="4">
    <source>
        <dbReference type="PROSITE" id="PS00497"/>
    </source>
</evidence>
<dbReference type="InterPro" id="IPR008922">
    <property type="entry name" value="Di-copper_centre_dom_sf"/>
</dbReference>
<proteinExistence type="predicted"/>
<dbReference type="InterPro" id="IPR050316">
    <property type="entry name" value="Tyrosinase/Hemocyanin"/>
</dbReference>
<dbReference type="PANTHER" id="PTHR11474:SF126">
    <property type="entry name" value="TYROSINASE-LIKE PROTEIN TYR-1-RELATED"/>
    <property type="match status" value="1"/>
</dbReference>
<comment type="caution">
    <text evidence="5">The sequence shown here is derived from an EMBL/GenBank/DDBJ whole genome shotgun (WGS) entry which is preliminary data.</text>
</comment>
<dbReference type="PROSITE" id="PS00497">
    <property type="entry name" value="TYROSINASE_1"/>
    <property type="match status" value="1"/>
</dbReference>
<dbReference type="InterPro" id="IPR002227">
    <property type="entry name" value="Tyrosinase_Cu-bd"/>
</dbReference>
<keyword evidence="2" id="KW-0186">Copper</keyword>
<dbReference type="Gene3D" id="1.10.1280.10">
    <property type="entry name" value="Di-copper center containing domain from catechol oxidase"/>
    <property type="match status" value="1"/>
</dbReference>
<dbReference type="GO" id="GO:0046872">
    <property type="term" value="F:metal ion binding"/>
    <property type="evidence" value="ECO:0007669"/>
    <property type="project" value="UniProtKB-KW"/>
</dbReference>
<name>A0A9W9DPG6_9AGAR</name>
<sequence length="388" mass="43495">MCSVSTFSYLLFYALFTVLINAQCTNPTVRREWRTLDRDGRAAWISAVKCLAASPHNPDLVATVNSSISQIPALTRRLPSGTVDISYIHMDLNVRIHQTGMFLPFHRWFVHSVEQAMVEKYGFSGGFPYWNWTIDAPDFYKSSWWQDSDTESGLGGWGDPDKDYEVQDGAFAGFALANPSYHPMRYQYTAQPFAAFAASSPTIAQFFNSTMLETYANSTFHADQIAAIIAGNPSDLVNFQLSPDNWIVNAVIRYPSYPDLREIFFFQCAHGSVHAITGRDLAGTCPATTEDCIPGNKWWPNSPLFFLHHVMIGKIWSDWQNLNETSTTAFAGGSVQAFDNTTYFAEYPTRAPPMLNTSSDIYTDNMFPGATIGDVSNHTTGYLCYVYE</sequence>
<dbReference type="GO" id="GO:0016491">
    <property type="term" value="F:oxidoreductase activity"/>
    <property type="evidence" value="ECO:0007669"/>
    <property type="project" value="InterPro"/>
</dbReference>
<dbReference type="PRINTS" id="PR00092">
    <property type="entry name" value="TYROSINASE"/>
</dbReference>
<evidence type="ECO:0000256" key="3">
    <source>
        <dbReference type="SAM" id="SignalP"/>
    </source>
</evidence>
<dbReference type="SUPFAM" id="SSF48056">
    <property type="entry name" value="Di-copper centre-containing domain"/>
    <property type="match status" value="1"/>
</dbReference>
<dbReference type="AlphaFoldDB" id="A0A9W9DPG6"/>
<dbReference type="OrthoDB" id="6132182at2759"/>
<dbReference type="PANTHER" id="PTHR11474">
    <property type="entry name" value="TYROSINASE FAMILY MEMBER"/>
    <property type="match status" value="1"/>
</dbReference>
<dbReference type="Proteomes" id="UP001150266">
    <property type="component" value="Unassembled WGS sequence"/>
</dbReference>
<feature type="domain" description="Tyrosinase copper-binding" evidence="4">
    <location>
        <begin position="97"/>
        <end position="114"/>
    </location>
</feature>
<evidence type="ECO:0000313" key="6">
    <source>
        <dbReference type="Proteomes" id="UP001150266"/>
    </source>
</evidence>
<keyword evidence="1" id="KW-0479">Metal-binding</keyword>
<keyword evidence="3" id="KW-0732">Signal</keyword>
<accession>A0A9W9DPG6</accession>
<dbReference type="Pfam" id="PF00264">
    <property type="entry name" value="Tyrosinase"/>
    <property type="match status" value="1"/>
</dbReference>
<feature type="signal peptide" evidence="3">
    <location>
        <begin position="1"/>
        <end position="22"/>
    </location>
</feature>
<evidence type="ECO:0000256" key="1">
    <source>
        <dbReference type="ARBA" id="ARBA00022723"/>
    </source>
</evidence>
<gene>
    <name evidence="5" type="ORF">J3R30DRAFT_3701807</name>
</gene>
<keyword evidence="6" id="KW-1185">Reference proteome</keyword>
<organism evidence="5 6">
    <name type="scientific">Lentinula aciculospora</name>
    <dbReference type="NCBI Taxonomy" id="153920"/>
    <lineage>
        <taxon>Eukaryota</taxon>
        <taxon>Fungi</taxon>
        <taxon>Dikarya</taxon>
        <taxon>Basidiomycota</taxon>
        <taxon>Agaricomycotina</taxon>
        <taxon>Agaricomycetes</taxon>
        <taxon>Agaricomycetidae</taxon>
        <taxon>Agaricales</taxon>
        <taxon>Marasmiineae</taxon>
        <taxon>Omphalotaceae</taxon>
        <taxon>Lentinula</taxon>
    </lineage>
</organism>
<evidence type="ECO:0000256" key="2">
    <source>
        <dbReference type="ARBA" id="ARBA00023008"/>
    </source>
</evidence>
<protein>
    <submittedName>
        <fullName evidence="5">Di-copper centre-containing protein</fullName>
    </submittedName>
</protein>
<dbReference type="EMBL" id="JAOTPV010000007">
    <property type="protein sequence ID" value="KAJ4480279.1"/>
    <property type="molecule type" value="Genomic_DNA"/>
</dbReference>
<evidence type="ECO:0000313" key="5">
    <source>
        <dbReference type="EMBL" id="KAJ4480279.1"/>
    </source>
</evidence>
<feature type="chain" id="PRO_5040817143" evidence="3">
    <location>
        <begin position="23"/>
        <end position="388"/>
    </location>
</feature>
<reference evidence="5" key="1">
    <citation type="submission" date="2022-08" db="EMBL/GenBank/DDBJ databases">
        <title>A Global Phylogenomic Analysis of the Shiitake Genus Lentinula.</title>
        <authorList>
            <consortium name="DOE Joint Genome Institute"/>
            <person name="Sierra-Patev S."/>
            <person name="Min B."/>
            <person name="Naranjo-Ortiz M."/>
            <person name="Looney B."/>
            <person name="Konkel Z."/>
            <person name="Slot J.C."/>
            <person name="Sakamoto Y."/>
            <person name="Steenwyk J.L."/>
            <person name="Rokas A."/>
            <person name="Carro J."/>
            <person name="Camarero S."/>
            <person name="Ferreira P."/>
            <person name="Molpeceres G."/>
            <person name="Ruiz-Duenas F.J."/>
            <person name="Serrano A."/>
            <person name="Henrissat B."/>
            <person name="Drula E."/>
            <person name="Hughes K.W."/>
            <person name="Mata J.L."/>
            <person name="Ishikawa N.K."/>
            <person name="Vargas-Isla R."/>
            <person name="Ushijima S."/>
            <person name="Smith C.A."/>
            <person name="Ahrendt S."/>
            <person name="Andreopoulos W."/>
            <person name="He G."/>
            <person name="Labutti K."/>
            <person name="Lipzen A."/>
            <person name="Ng V."/>
            <person name="Riley R."/>
            <person name="Sandor L."/>
            <person name="Barry K."/>
            <person name="Martinez A.T."/>
            <person name="Xiao Y."/>
            <person name="Gibbons J.G."/>
            <person name="Terashima K."/>
            <person name="Grigoriev I.V."/>
            <person name="Hibbett D.S."/>
        </authorList>
    </citation>
    <scope>NUCLEOTIDE SEQUENCE</scope>
    <source>
        <strain evidence="5">JLM2183</strain>
    </source>
</reference>